<keyword evidence="6" id="KW-0406">Ion transport</keyword>
<dbReference type="Pfam" id="PF02386">
    <property type="entry name" value="TrkH"/>
    <property type="match status" value="1"/>
</dbReference>
<keyword evidence="5 8" id="KW-1133">Transmembrane helix</keyword>
<dbReference type="SMR" id="A0A1W5KRR3"/>
<organism evidence="9">
    <name type="scientific">Ipomoea batatas</name>
    <name type="common">Sweet potato</name>
    <name type="synonym">Convolvulus batatas</name>
    <dbReference type="NCBI Taxonomy" id="4120"/>
    <lineage>
        <taxon>Eukaryota</taxon>
        <taxon>Viridiplantae</taxon>
        <taxon>Streptophyta</taxon>
        <taxon>Embryophyta</taxon>
        <taxon>Tracheophyta</taxon>
        <taxon>Spermatophyta</taxon>
        <taxon>Magnoliopsida</taxon>
        <taxon>eudicotyledons</taxon>
        <taxon>Gunneridae</taxon>
        <taxon>Pentapetalae</taxon>
        <taxon>asterids</taxon>
        <taxon>lamiids</taxon>
        <taxon>Solanales</taxon>
        <taxon>Convolvulaceae</taxon>
        <taxon>Ipomoeeae</taxon>
        <taxon>Ipomoea</taxon>
    </lineage>
</organism>
<evidence type="ECO:0000256" key="1">
    <source>
        <dbReference type="ARBA" id="ARBA00004141"/>
    </source>
</evidence>
<dbReference type="InterPro" id="IPR051143">
    <property type="entry name" value="TrkH_K-transport"/>
</dbReference>
<feature type="transmembrane region" description="Helical" evidence="8">
    <location>
        <begin position="20"/>
        <end position="36"/>
    </location>
</feature>
<evidence type="ECO:0000256" key="2">
    <source>
        <dbReference type="ARBA" id="ARBA00010864"/>
    </source>
</evidence>
<feature type="transmembrane region" description="Helical" evidence="8">
    <location>
        <begin position="154"/>
        <end position="180"/>
    </location>
</feature>
<dbReference type="AlphaFoldDB" id="A0A1W5KRR3"/>
<dbReference type="GO" id="GO:0015081">
    <property type="term" value="F:sodium ion transmembrane transporter activity"/>
    <property type="evidence" value="ECO:0007669"/>
    <property type="project" value="TreeGrafter"/>
</dbReference>
<protein>
    <submittedName>
        <fullName evidence="9">High-affinity K+ transporter</fullName>
    </submittedName>
</protein>
<dbReference type="GO" id="GO:0005886">
    <property type="term" value="C:plasma membrane"/>
    <property type="evidence" value="ECO:0007669"/>
    <property type="project" value="TreeGrafter"/>
</dbReference>
<evidence type="ECO:0000256" key="4">
    <source>
        <dbReference type="ARBA" id="ARBA00022692"/>
    </source>
</evidence>
<evidence type="ECO:0000256" key="7">
    <source>
        <dbReference type="ARBA" id="ARBA00023136"/>
    </source>
</evidence>
<proteinExistence type="evidence at transcript level"/>
<feature type="transmembrane region" description="Helical" evidence="8">
    <location>
        <begin position="192"/>
        <end position="215"/>
    </location>
</feature>
<keyword evidence="3" id="KW-0813">Transport</keyword>
<evidence type="ECO:0000256" key="3">
    <source>
        <dbReference type="ARBA" id="ARBA00022448"/>
    </source>
</evidence>
<keyword evidence="7 8" id="KW-0472">Membrane</keyword>
<evidence type="ECO:0000256" key="5">
    <source>
        <dbReference type="ARBA" id="ARBA00022989"/>
    </source>
</evidence>
<feature type="transmembrane region" description="Helical" evidence="8">
    <location>
        <begin position="390"/>
        <end position="408"/>
    </location>
</feature>
<evidence type="ECO:0000256" key="8">
    <source>
        <dbReference type="SAM" id="Phobius"/>
    </source>
</evidence>
<dbReference type="EMBL" id="KU994889">
    <property type="protein sequence ID" value="AMY98959.1"/>
    <property type="molecule type" value="mRNA"/>
</dbReference>
<dbReference type="PANTHER" id="PTHR31064:SF30">
    <property type="entry name" value="HIGH-AFFINITY POTASSIUM TRANSPORT PROTEIN-RELATED"/>
    <property type="match status" value="1"/>
</dbReference>
<sequence length="496" mass="55740">MMMGFRTPLVFGVNPFLFELSYFLVLSLVGFLALKVSKPRPPTSSFKLNDLDVFFTAVSSATVSSMSTVEMEVFSNLQLIFITFLMFLGGECFTSWLGLHLSMLKRERVMRREKNNIVHVELGLATNNYYKPEVVVENLQVDRDRDREEGCLRVLGRVILSYILVVHILGSTLVAMYIGLVSSAKHVLKHKAIQLTTFAVFTTVSTFSNCGFVPTNENMIAFNKNPGLLLILIPQILLGNTLFPACLRLIIWFLDKTTGKSEFKHILLLGTPNSYAHLFSAHRSKFLAATVFGLIFLQFALFLSLEWHSHSIAGLTPYEKLVGSLFVVVNSRHAGESTVDLSLLAPPILPLIVVMMYLQPETTFLPIRDEDNNSKIEGFSPKKINTIEKILLSPLGNLAIFTILICITEREKMKEDPLNFSVLHIVFEVISAYGNVCFSTGYSCARQIKPDGQCQDKLFGLVGKWSNKGKFILIIVMLFGRLNKYHMRGGKAWKLS</sequence>
<accession>A0A1W5KRR3</accession>
<feature type="transmembrane region" description="Helical" evidence="8">
    <location>
        <begin position="227"/>
        <end position="254"/>
    </location>
</feature>
<evidence type="ECO:0000256" key="6">
    <source>
        <dbReference type="ARBA" id="ARBA00023065"/>
    </source>
</evidence>
<reference evidence="9" key="1">
    <citation type="submission" date="2016-03" db="EMBL/GenBank/DDBJ databases">
        <title>Ipomoea batatas HKT transporter mediate salt stress resistance.</title>
        <authorList>
            <person name="Park S.-C."/>
            <person name="Li Q."/>
            <person name="Ma D."/>
        </authorList>
    </citation>
    <scope>NUCLEOTIDE SEQUENCE</scope>
</reference>
<feature type="transmembrane region" description="Helical" evidence="8">
    <location>
        <begin position="286"/>
        <end position="305"/>
    </location>
</feature>
<feature type="transmembrane region" description="Helical" evidence="8">
    <location>
        <begin position="79"/>
        <end position="104"/>
    </location>
</feature>
<gene>
    <name evidence="9" type="primary">HKT1</name>
</gene>
<comment type="similarity">
    <text evidence="2">Belongs to the TrkH potassium transport family. HKT (TC 2.A.38.3) subfamily.</text>
</comment>
<evidence type="ECO:0000313" key="9">
    <source>
        <dbReference type="EMBL" id="AMY98959.1"/>
    </source>
</evidence>
<dbReference type="InterPro" id="IPR003445">
    <property type="entry name" value="Cat_transpt"/>
</dbReference>
<dbReference type="PANTHER" id="PTHR31064">
    <property type="entry name" value="POTASSIUM TRANSPORT PROTEIN DDB_G0292412-RELATED"/>
    <property type="match status" value="1"/>
</dbReference>
<keyword evidence="4 8" id="KW-0812">Transmembrane</keyword>
<comment type="subcellular location">
    <subcellularLocation>
        <location evidence="1">Membrane</location>
        <topology evidence="1">Multi-pass membrane protein</topology>
    </subcellularLocation>
</comment>
<name>A0A1W5KRR3_IPOBA</name>